<sequence length="72" mass="8327">MKMILPIEHRSPSGKMPATKEIDFERKDQLERKRRENEARQPISMVTPIGQLCLEQGISRNPAHCLWRKSGA</sequence>
<evidence type="ECO:0000256" key="1">
    <source>
        <dbReference type="SAM" id="MobiDB-lite"/>
    </source>
</evidence>
<gene>
    <name evidence="2" type="ORF">F4V91_01760</name>
</gene>
<dbReference type="GeneID" id="43447766"/>
<name>A0A6A1TNF6_NEOGA</name>
<dbReference type="Proteomes" id="UP000386575">
    <property type="component" value="Unassembled WGS sequence"/>
</dbReference>
<feature type="region of interest" description="Disordered" evidence="1">
    <location>
        <begin position="1"/>
        <end position="43"/>
    </location>
</feature>
<protein>
    <submittedName>
        <fullName evidence="2">Uncharacterized protein</fullName>
    </submittedName>
</protein>
<dbReference type="AlphaFoldDB" id="A0A6A1TNF6"/>
<feature type="compositionally biased region" description="Basic and acidic residues" evidence="1">
    <location>
        <begin position="18"/>
        <end position="39"/>
    </location>
</feature>
<dbReference type="EMBL" id="VZUL01000002">
    <property type="protein sequence ID" value="KAB1085274.1"/>
    <property type="molecule type" value="Genomic_DNA"/>
</dbReference>
<evidence type="ECO:0000313" key="2">
    <source>
        <dbReference type="EMBL" id="KAB1085274.1"/>
    </source>
</evidence>
<evidence type="ECO:0000313" key="3">
    <source>
        <dbReference type="Proteomes" id="UP000386575"/>
    </source>
</evidence>
<organism evidence="2 3">
    <name type="scientific">Neorhizobium galegae</name>
    <name type="common">Rhizobium galegae</name>
    <dbReference type="NCBI Taxonomy" id="399"/>
    <lineage>
        <taxon>Bacteria</taxon>
        <taxon>Pseudomonadati</taxon>
        <taxon>Pseudomonadota</taxon>
        <taxon>Alphaproteobacteria</taxon>
        <taxon>Hyphomicrobiales</taxon>
        <taxon>Rhizobiaceae</taxon>
        <taxon>Rhizobium/Agrobacterium group</taxon>
        <taxon>Neorhizobium</taxon>
    </lineage>
</organism>
<comment type="caution">
    <text evidence="2">The sequence shown here is derived from an EMBL/GenBank/DDBJ whole genome shotgun (WGS) entry which is preliminary data.</text>
</comment>
<proteinExistence type="predicted"/>
<reference evidence="2 3" key="1">
    <citation type="submission" date="2019-09" db="EMBL/GenBank/DDBJ databases">
        <title>Genome sequencing of Ng87 strain.</title>
        <authorList>
            <person name="Karasev E.S."/>
            <person name="Andronov E."/>
        </authorList>
    </citation>
    <scope>NUCLEOTIDE SEQUENCE [LARGE SCALE GENOMIC DNA]</scope>
    <source>
        <strain evidence="2 3">Ng87</strain>
    </source>
</reference>
<accession>A0A6A1TNF6</accession>
<dbReference type="RefSeq" id="WP_151040875.1">
    <property type="nucleotide sequence ID" value="NZ_VZUL01000002.1"/>
</dbReference>